<feature type="coiled-coil region" evidence="1">
    <location>
        <begin position="70"/>
        <end position="97"/>
    </location>
</feature>
<name>S0AYK0_ENTIV</name>
<evidence type="ECO:0000256" key="2">
    <source>
        <dbReference type="SAM" id="MobiDB-lite"/>
    </source>
</evidence>
<accession>S0AYK0</accession>
<feature type="compositionally biased region" description="Polar residues" evidence="2">
    <location>
        <begin position="102"/>
        <end position="120"/>
    </location>
</feature>
<feature type="region of interest" description="Disordered" evidence="2">
    <location>
        <begin position="98"/>
        <end position="120"/>
    </location>
</feature>
<sequence>MENYLNEVKALCESVQPALGDYSNKLNAANEAFVQALSSIATSLKCLSETSYAIYSANNTAHQPDNSQEIAALKQENQSLRTQLEELKTVVLSLKENKETSMRSSAGHQHSPSVPQSYSYTPKSSIVPTIPTYSNPMSQPSTTIPYQVQQPIINVAQPNTKSIPTTNPFTNQPQQISSMQFTPGVLSVPQQPSISIEPKVVNKMQPTSTIKSSNTSKPQIGSFEPN</sequence>
<dbReference type="EMBL" id="AK422090">
    <property type="protein sequence ID" value="BAN40595.1"/>
    <property type="molecule type" value="mRNA"/>
</dbReference>
<protein>
    <submittedName>
        <fullName evidence="3">Uncharacterized protein</fullName>
    </submittedName>
</protein>
<keyword evidence="1" id="KW-0175">Coiled coil</keyword>
<dbReference type="AlphaFoldDB" id="S0AYK0"/>
<feature type="region of interest" description="Disordered" evidence="2">
    <location>
        <begin position="202"/>
        <end position="226"/>
    </location>
</feature>
<evidence type="ECO:0000313" key="3">
    <source>
        <dbReference type="EMBL" id="BAN40595.1"/>
    </source>
</evidence>
<proteinExistence type="evidence at transcript level"/>
<reference evidence="3" key="1">
    <citation type="submission" date="2012-06" db="EMBL/GenBank/DDBJ databases">
        <title>Short 5' UTR of Entamoeba genes.</title>
        <authorList>
            <person name="Hiranuka K."/>
            <person name="Kumagai M."/>
            <person name="Wakaguri H."/>
            <person name="Suzuki Y."/>
            <person name="Sugano S."/>
            <person name="Watanabe J."/>
            <person name="Makioka A."/>
        </authorList>
    </citation>
    <scope>NUCLEOTIDE SEQUENCE</scope>
    <source>
        <strain evidence="3">IP1</strain>
    </source>
</reference>
<feature type="compositionally biased region" description="Polar residues" evidence="2">
    <location>
        <begin position="204"/>
        <end position="226"/>
    </location>
</feature>
<evidence type="ECO:0000256" key="1">
    <source>
        <dbReference type="SAM" id="Coils"/>
    </source>
</evidence>
<organism evidence="3">
    <name type="scientific">Entamoeba invadens</name>
    <dbReference type="NCBI Taxonomy" id="33085"/>
    <lineage>
        <taxon>Eukaryota</taxon>
        <taxon>Amoebozoa</taxon>
        <taxon>Evosea</taxon>
        <taxon>Archamoebae</taxon>
        <taxon>Mastigamoebida</taxon>
        <taxon>Entamoebidae</taxon>
        <taxon>Entamoeba</taxon>
    </lineage>
</organism>
<dbReference type="VEuPathDB" id="AmoebaDB:EIN_380730"/>